<evidence type="ECO:0000259" key="4">
    <source>
        <dbReference type="PROSITE" id="PS50949"/>
    </source>
</evidence>
<dbReference type="PANTHER" id="PTHR43537:SF5">
    <property type="entry name" value="UXU OPERON TRANSCRIPTIONAL REGULATOR"/>
    <property type="match status" value="1"/>
</dbReference>
<dbReference type="GO" id="GO:0003677">
    <property type="term" value="F:DNA binding"/>
    <property type="evidence" value="ECO:0007669"/>
    <property type="project" value="UniProtKB-KW"/>
</dbReference>
<proteinExistence type="predicted"/>
<dbReference type="CDD" id="cd07377">
    <property type="entry name" value="WHTH_GntR"/>
    <property type="match status" value="1"/>
</dbReference>
<dbReference type="Pfam" id="PF07729">
    <property type="entry name" value="FCD"/>
    <property type="match status" value="1"/>
</dbReference>
<dbReference type="Pfam" id="PF00392">
    <property type="entry name" value="GntR"/>
    <property type="match status" value="1"/>
</dbReference>
<dbReference type="AlphaFoldDB" id="A0A318LGN8"/>
<sequence length="222" mass="25242">MNMRSDGVAAALGYLRDGIVAGRFTPGEKLNQEDIAQALGMSRIPVREALGILAAEGAVEYVKNRGYTVPKISVELLDEIYRMRTLLESDLLRHIHQPSPEEIRDLNDINDRMREAADSGNLADFVPLNRRFHFAVFELGDAPLMTKMIDRLWTLSESYRALYLYDSRNAARSWHEHRELIEALESMDLERCVSISDAHRRSAQDHVRGFLLARQSPAHSIP</sequence>
<protein>
    <recommendedName>
        <fullName evidence="4">HTH gntR-type domain-containing protein</fullName>
    </recommendedName>
</protein>
<organism evidence="5 6">
    <name type="scientific">Prauserella flavalba</name>
    <dbReference type="NCBI Taxonomy" id="1477506"/>
    <lineage>
        <taxon>Bacteria</taxon>
        <taxon>Bacillati</taxon>
        <taxon>Actinomycetota</taxon>
        <taxon>Actinomycetes</taxon>
        <taxon>Pseudonocardiales</taxon>
        <taxon>Pseudonocardiaceae</taxon>
        <taxon>Prauserella</taxon>
    </lineage>
</organism>
<dbReference type="Proteomes" id="UP000247892">
    <property type="component" value="Unassembled WGS sequence"/>
</dbReference>
<evidence type="ECO:0000256" key="3">
    <source>
        <dbReference type="ARBA" id="ARBA00023163"/>
    </source>
</evidence>
<dbReference type="InterPro" id="IPR008920">
    <property type="entry name" value="TF_FadR/GntR_C"/>
</dbReference>
<keyword evidence="2" id="KW-0238">DNA-binding</keyword>
<comment type="caution">
    <text evidence="5">The sequence shown here is derived from an EMBL/GenBank/DDBJ whole genome shotgun (WGS) entry which is preliminary data.</text>
</comment>
<evidence type="ECO:0000313" key="6">
    <source>
        <dbReference type="Proteomes" id="UP000247892"/>
    </source>
</evidence>
<dbReference type="SMART" id="SM00345">
    <property type="entry name" value="HTH_GNTR"/>
    <property type="match status" value="1"/>
</dbReference>
<dbReference type="Gene3D" id="1.10.10.10">
    <property type="entry name" value="Winged helix-like DNA-binding domain superfamily/Winged helix DNA-binding domain"/>
    <property type="match status" value="1"/>
</dbReference>
<dbReference type="EMBL" id="MASU01000013">
    <property type="protein sequence ID" value="PXY23912.1"/>
    <property type="molecule type" value="Genomic_DNA"/>
</dbReference>
<gene>
    <name evidence="5" type="ORF">BA062_26890</name>
</gene>
<dbReference type="PANTHER" id="PTHR43537">
    <property type="entry name" value="TRANSCRIPTIONAL REGULATOR, GNTR FAMILY"/>
    <property type="match status" value="1"/>
</dbReference>
<feature type="domain" description="HTH gntR-type" evidence="4">
    <location>
        <begin position="5"/>
        <end position="72"/>
    </location>
</feature>
<reference evidence="5 6" key="1">
    <citation type="submission" date="2016-07" db="EMBL/GenBank/DDBJ databases">
        <title>Draft genome sequence of Prauserella sp. YIM 121212, isolated from alkaline soil.</title>
        <authorList>
            <person name="Ruckert C."/>
            <person name="Albersmeier A."/>
            <person name="Jiang C.-L."/>
            <person name="Jiang Y."/>
            <person name="Kalinowski J."/>
            <person name="Schneider O."/>
            <person name="Winkler A."/>
            <person name="Zotchev S.B."/>
        </authorList>
    </citation>
    <scope>NUCLEOTIDE SEQUENCE [LARGE SCALE GENOMIC DNA]</scope>
    <source>
        <strain evidence="5 6">YIM 121212</strain>
    </source>
</reference>
<name>A0A318LGN8_9PSEU</name>
<dbReference type="SUPFAM" id="SSF48008">
    <property type="entry name" value="GntR ligand-binding domain-like"/>
    <property type="match status" value="1"/>
</dbReference>
<dbReference type="InterPro" id="IPR000524">
    <property type="entry name" value="Tscrpt_reg_HTH_GntR"/>
</dbReference>
<evidence type="ECO:0000313" key="5">
    <source>
        <dbReference type="EMBL" id="PXY23912.1"/>
    </source>
</evidence>
<evidence type="ECO:0000256" key="2">
    <source>
        <dbReference type="ARBA" id="ARBA00023125"/>
    </source>
</evidence>
<keyword evidence="1" id="KW-0805">Transcription regulation</keyword>
<dbReference type="InterPro" id="IPR036388">
    <property type="entry name" value="WH-like_DNA-bd_sf"/>
</dbReference>
<dbReference type="SUPFAM" id="SSF46785">
    <property type="entry name" value="Winged helix' DNA-binding domain"/>
    <property type="match status" value="1"/>
</dbReference>
<dbReference type="SMART" id="SM00895">
    <property type="entry name" value="FCD"/>
    <property type="match status" value="1"/>
</dbReference>
<dbReference type="InterPro" id="IPR036390">
    <property type="entry name" value="WH_DNA-bd_sf"/>
</dbReference>
<keyword evidence="6" id="KW-1185">Reference proteome</keyword>
<dbReference type="Gene3D" id="1.20.120.530">
    <property type="entry name" value="GntR ligand-binding domain-like"/>
    <property type="match status" value="1"/>
</dbReference>
<accession>A0A318LGN8</accession>
<dbReference type="InterPro" id="IPR011711">
    <property type="entry name" value="GntR_C"/>
</dbReference>
<keyword evidence="3" id="KW-0804">Transcription</keyword>
<dbReference type="PROSITE" id="PS50949">
    <property type="entry name" value="HTH_GNTR"/>
    <property type="match status" value="1"/>
</dbReference>
<evidence type="ECO:0000256" key="1">
    <source>
        <dbReference type="ARBA" id="ARBA00023015"/>
    </source>
</evidence>
<dbReference type="GO" id="GO:0003700">
    <property type="term" value="F:DNA-binding transcription factor activity"/>
    <property type="evidence" value="ECO:0007669"/>
    <property type="project" value="InterPro"/>
</dbReference>